<evidence type="ECO:0000313" key="1">
    <source>
        <dbReference type="EMBL" id="CDW73828.1"/>
    </source>
</evidence>
<gene>
    <name evidence="1" type="primary">Contig15152.g16149</name>
    <name evidence="1" type="ORF">STYLEM_2816</name>
</gene>
<accession>A0A077ZZA7</accession>
<dbReference type="EMBL" id="CCKQ01002726">
    <property type="protein sequence ID" value="CDW73828.1"/>
    <property type="molecule type" value="Genomic_DNA"/>
</dbReference>
<dbReference type="Proteomes" id="UP000039865">
    <property type="component" value="Unassembled WGS sequence"/>
</dbReference>
<protein>
    <submittedName>
        <fullName evidence="1">Uncharacterized protein</fullName>
    </submittedName>
</protein>
<dbReference type="AlphaFoldDB" id="A0A077ZZA7"/>
<sequence length="124" mass="14699">MRQEGIYHHRSAKVQNTFQVILGKLLQLYCKSIQMLWGMINSFQLITHLPLMTVNTPANVALFYNFILDVSNFQFFDVEDINSIIFDYNPDDVDDQAFNPYFDRMGYSSTNLIRNLGLIFYFYW</sequence>
<dbReference type="OrthoDB" id="325501at2759"/>
<keyword evidence="2" id="KW-1185">Reference proteome</keyword>
<reference evidence="1 2" key="1">
    <citation type="submission" date="2014-06" db="EMBL/GenBank/DDBJ databases">
        <authorList>
            <person name="Swart Estienne"/>
        </authorList>
    </citation>
    <scope>NUCLEOTIDE SEQUENCE [LARGE SCALE GENOMIC DNA]</scope>
    <source>
        <strain evidence="1 2">130c</strain>
    </source>
</reference>
<name>A0A077ZZA7_STYLE</name>
<evidence type="ECO:0000313" key="2">
    <source>
        <dbReference type="Proteomes" id="UP000039865"/>
    </source>
</evidence>
<organism evidence="1 2">
    <name type="scientific">Stylonychia lemnae</name>
    <name type="common">Ciliate</name>
    <dbReference type="NCBI Taxonomy" id="5949"/>
    <lineage>
        <taxon>Eukaryota</taxon>
        <taxon>Sar</taxon>
        <taxon>Alveolata</taxon>
        <taxon>Ciliophora</taxon>
        <taxon>Intramacronucleata</taxon>
        <taxon>Spirotrichea</taxon>
        <taxon>Stichotrichia</taxon>
        <taxon>Sporadotrichida</taxon>
        <taxon>Oxytrichidae</taxon>
        <taxon>Stylonychinae</taxon>
        <taxon>Stylonychia</taxon>
    </lineage>
</organism>
<dbReference type="InParanoid" id="A0A077ZZA7"/>
<proteinExistence type="predicted"/>